<dbReference type="STRING" id="662367.SAMN05216167_108245"/>
<comment type="similarity">
    <text evidence="7">Belongs to the GntP permease family.</text>
</comment>
<evidence type="ECO:0000256" key="6">
    <source>
        <dbReference type="ARBA" id="ARBA00023136"/>
    </source>
</evidence>
<keyword evidence="6 8" id="KW-0472">Membrane</keyword>
<proteinExistence type="inferred from homology"/>
<accession>A0A1I1WE92</accession>
<reference evidence="9 10" key="1">
    <citation type="submission" date="2016-10" db="EMBL/GenBank/DDBJ databases">
        <authorList>
            <person name="de Groot N.N."/>
        </authorList>
    </citation>
    <scope>NUCLEOTIDE SEQUENCE [LARGE SCALE GENOMIC DNA]</scope>
    <source>
        <strain evidence="9 10">DSM 26130</strain>
    </source>
</reference>
<dbReference type="GO" id="GO:0015128">
    <property type="term" value="F:gluconate transmembrane transporter activity"/>
    <property type="evidence" value="ECO:0007669"/>
    <property type="project" value="InterPro"/>
</dbReference>
<feature type="transmembrane region" description="Helical" evidence="8">
    <location>
        <begin position="328"/>
        <end position="350"/>
    </location>
</feature>
<feature type="transmembrane region" description="Helical" evidence="8">
    <location>
        <begin position="121"/>
        <end position="146"/>
    </location>
</feature>
<feature type="transmembrane region" description="Helical" evidence="8">
    <location>
        <begin position="253"/>
        <end position="276"/>
    </location>
</feature>
<dbReference type="GO" id="GO:0005886">
    <property type="term" value="C:plasma membrane"/>
    <property type="evidence" value="ECO:0007669"/>
    <property type="project" value="UniProtKB-SubCell"/>
</dbReference>
<gene>
    <name evidence="9" type="ORF">SAMN05216167_108245</name>
</gene>
<feature type="transmembrane region" description="Helical" evidence="8">
    <location>
        <begin position="370"/>
        <end position="388"/>
    </location>
</feature>
<dbReference type="RefSeq" id="WP_093829680.1">
    <property type="nucleotide sequence ID" value="NZ_FOLQ01000008.1"/>
</dbReference>
<evidence type="ECO:0000256" key="2">
    <source>
        <dbReference type="ARBA" id="ARBA00022448"/>
    </source>
</evidence>
<evidence type="ECO:0000256" key="3">
    <source>
        <dbReference type="ARBA" id="ARBA00022475"/>
    </source>
</evidence>
<dbReference type="OrthoDB" id="9787129at2"/>
<evidence type="ECO:0000313" key="10">
    <source>
        <dbReference type="Proteomes" id="UP000198598"/>
    </source>
</evidence>
<dbReference type="PANTHER" id="PTHR30354">
    <property type="entry name" value="GNT FAMILY GLUCONATE TRANSPORTER"/>
    <property type="match status" value="1"/>
</dbReference>
<feature type="transmembrane region" description="Helical" evidence="8">
    <location>
        <begin position="196"/>
        <end position="217"/>
    </location>
</feature>
<keyword evidence="5 8" id="KW-1133">Transmembrane helix</keyword>
<sequence>MTDPLLILAAGVIIVVGGIIGLKLHPFLALLLGAFVVALMTPASAIEQFALAKGTAPAAALALARKSIGERIATEFGNTCGKIGILIAMAAIIGKCMLESGAAERIIRSMLRLTGIEKAPIAFLVSSFFLGIPVFFDTVLFLMMPLAKAMTIRIGKNYLLLVLCIMAGAAMANSLVPPAPGPLFLVGEMHIPIGLMMVGGTIVGLFTITAGYFFALWANKKWPIPLRDSLDAKLEDIKAIAARETHHLPALGLSLLPVLIPLVFICADTALTALATPGKPLTSSPFLNQFLSLVKFFGDKNIAIVTGGIAALLILARQKKDSKESLTAFVQAALMSGGGIILITAAGGAFGGMLQQTGISARIADMTREYQMALIPMAFFIAAVVRTAQGSATVALITASGILSGMASNAHLEFHPLYLGLAIGCGSKLVPWMNDAGFWIICKLSNLTEQEALKTISPLLVVMGLTGLVVIMIAAQLFPLV</sequence>
<dbReference type="Proteomes" id="UP000198598">
    <property type="component" value="Unassembled WGS sequence"/>
</dbReference>
<evidence type="ECO:0000256" key="7">
    <source>
        <dbReference type="ARBA" id="ARBA00049663"/>
    </source>
</evidence>
<evidence type="ECO:0000256" key="8">
    <source>
        <dbReference type="SAM" id="Phobius"/>
    </source>
</evidence>
<evidence type="ECO:0000256" key="5">
    <source>
        <dbReference type="ARBA" id="ARBA00022989"/>
    </source>
</evidence>
<keyword evidence="2" id="KW-0813">Transport</keyword>
<feature type="transmembrane region" description="Helical" evidence="8">
    <location>
        <begin position="158"/>
        <end position="176"/>
    </location>
</feature>
<keyword evidence="4 8" id="KW-0812">Transmembrane</keyword>
<comment type="subcellular location">
    <subcellularLocation>
        <location evidence="1">Cell membrane</location>
        <topology evidence="1">Multi-pass membrane protein</topology>
    </subcellularLocation>
</comment>
<feature type="transmembrane region" description="Helical" evidence="8">
    <location>
        <begin position="296"/>
        <end position="316"/>
    </location>
</feature>
<organism evidence="9 10">
    <name type="scientific">Spirosoma endophyticum</name>
    <dbReference type="NCBI Taxonomy" id="662367"/>
    <lineage>
        <taxon>Bacteria</taxon>
        <taxon>Pseudomonadati</taxon>
        <taxon>Bacteroidota</taxon>
        <taxon>Cytophagia</taxon>
        <taxon>Cytophagales</taxon>
        <taxon>Cytophagaceae</taxon>
        <taxon>Spirosoma</taxon>
    </lineage>
</organism>
<evidence type="ECO:0000256" key="4">
    <source>
        <dbReference type="ARBA" id="ARBA00022692"/>
    </source>
</evidence>
<dbReference type="EMBL" id="FOLQ01000008">
    <property type="protein sequence ID" value="SFD93457.1"/>
    <property type="molecule type" value="Genomic_DNA"/>
</dbReference>
<keyword evidence="10" id="KW-1185">Reference proteome</keyword>
<feature type="transmembrane region" description="Helical" evidence="8">
    <location>
        <begin position="459"/>
        <end position="478"/>
    </location>
</feature>
<evidence type="ECO:0000313" key="9">
    <source>
        <dbReference type="EMBL" id="SFD93457.1"/>
    </source>
</evidence>
<evidence type="ECO:0000256" key="1">
    <source>
        <dbReference type="ARBA" id="ARBA00004651"/>
    </source>
</evidence>
<name>A0A1I1WE92_9BACT</name>
<protein>
    <submittedName>
        <fullName evidence="9">Gluconate:H+ symporter, GntP family</fullName>
    </submittedName>
</protein>
<feature type="transmembrane region" description="Helical" evidence="8">
    <location>
        <begin position="27"/>
        <end position="46"/>
    </location>
</feature>
<dbReference type="PANTHER" id="PTHR30354:SF22">
    <property type="entry name" value="HIGH-AFFINITY GLUCONATE TRANSPORTER"/>
    <property type="match status" value="1"/>
</dbReference>
<dbReference type="Pfam" id="PF02447">
    <property type="entry name" value="GntP_permease"/>
    <property type="match status" value="1"/>
</dbReference>
<dbReference type="InterPro" id="IPR003474">
    <property type="entry name" value="Glcn_transporter"/>
</dbReference>
<dbReference type="AlphaFoldDB" id="A0A1I1WE92"/>
<feature type="transmembrane region" description="Helical" evidence="8">
    <location>
        <begin position="6"/>
        <end position="22"/>
    </location>
</feature>
<keyword evidence="3" id="KW-1003">Cell membrane</keyword>